<dbReference type="InterPro" id="IPR001289">
    <property type="entry name" value="NFYA"/>
</dbReference>
<organism evidence="8 9">
    <name type="scientific">Pseudo-nitzschia multistriata</name>
    <dbReference type="NCBI Taxonomy" id="183589"/>
    <lineage>
        <taxon>Eukaryota</taxon>
        <taxon>Sar</taxon>
        <taxon>Stramenopiles</taxon>
        <taxon>Ochrophyta</taxon>
        <taxon>Bacillariophyta</taxon>
        <taxon>Bacillariophyceae</taxon>
        <taxon>Bacillariophycidae</taxon>
        <taxon>Bacillariales</taxon>
        <taxon>Bacillariaceae</taxon>
        <taxon>Pseudo-nitzschia</taxon>
    </lineage>
</organism>
<dbReference type="SMART" id="SM00521">
    <property type="entry name" value="CBF"/>
    <property type="match status" value="1"/>
</dbReference>
<gene>
    <name evidence="8" type="ORF">PSNMU_V1.4_AUG-EV-PASAV3_0088960</name>
</gene>
<protein>
    <recommendedName>
        <fullName evidence="6">Nuclear transcription factor Y subunit</fullName>
    </recommendedName>
</protein>
<evidence type="ECO:0000256" key="5">
    <source>
        <dbReference type="ARBA" id="ARBA00023242"/>
    </source>
</evidence>
<dbReference type="PROSITE" id="PS51152">
    <property type="entry name" value="NFYA_HAP2_2"/>
    <property type="match status" value="1"/>
</dbReference>
<dbReference type="OrthoDB" id="1097733at2759"/>
<feature type="region of interest" description="Disordered" evidence="7">
    <location>
        <begin position="252"/>
        <end position="324"/>
    </location>
</feature>
<evidence type="ECO:0000313" key="8">
    <source>
        <dbReference type="EMBL" id="VEU41950.1"/>
    </source>
</evidence>
<evidence type="ECO:0000313" key="9">
    <source>
        <dbReference type="Proteomes" id="UP000291116"/>
    </source>
</evidence>
<dbReference type="Pfam" id="PF02045">
    <property type="entry name" value="CBFB_NFYA"/>
    <property type="match status" value="1"/>
</dbReference>
<dbReference type="EMBL" id="CAACVS010000397">
    <property type="protein sequence ID" value="VEU41950.1"/>
    <property type="molecule type" value="Genomic_DNA"/>
</dbReference>
<evidence type="ECO:0000256" key="2">
    <source>
        <dbReference type="ARBA" id="ARBA00023015"/>
    </source>
</evidence>
<comment type="subunit">
    <text evidence="6">Heterotrimer.</text>
</comment>
<keyword evidence="9" id="KW-1185">Reference proteome</keyword>
<feature type="region of interest" description="Disordered" evidence="7">
    <location>
        <begin position="55"/>
        <end position="129"/>
    </location>
</feature>
<feature type="compositionally biased region" description="Basic and acidic residues" evidence="7">
    <location>
        <begin position="292"/>
        <end position="324"/>
    </location>
</feature>
<feature type="compositionally biased region" description="Low complexity" evidence="7">
    <location>
        <begin position="108"/>
        <end position="117"/>
    </location>
</feature>
<proteinExistence type="inferred from homology"/>
<dbReference type="PANTHER" id="PTHR12632">
    <property type="entry name" value="TRANSCRIPTION FACTOR NF-Y ALPHA-RELATED"/>
    <property type="match status" value="1"/>
</dbReference>
<accession>A0A448ZIS1</accession>
<feature type="compositionally biased region" description="Basic and acidic residues" evidence="7">
    <location>
        <begin position="252"/>
        <end position="262"/>
    </location>
</feature>
<feature type="compositionally biased region" description="Low complexity" evidence="7">
    <location>
        <begin position="65"/>
        <end position="100"/>
    </location>
</feature>
<keyword evidence="2 6" id="KW-0805">Transcription regulation</keyword>
<feature type="region of interest" description="Disordered" evidence="7">
    <location>
        <begin position="1"/>
        <end position="40"/>
    </location>
</feature>
<dbReference type="GO" id="GO:0003677">
    <property type="term" value="F:DNA binding"/>
    <property type="evidence" value="ECO:0007669"/>
    <property type="project" value="UniProtKB-KW"/>
</dbReference>
<evidence type="ECO:0000256" key="1">
    <source>
        <dbReference type="ARBA" id="ARBA00004123"/>
    </source>
</evidence>
<evidence type="ECO:0000256" key="4">
    <source>
        <dbReference type="ARBA" id="ARBA00023163"/>
    </source>
</evidence>
<dbReference type="GO" id="GO:0003700">
    <property type="term" value="F:DNA-binding transcription factor activity"/>
    <property type="evidence" value="ECO:0007669"/>
    <property type="project" value="UniProtKB-UniRule"/>
</dbReference>
<evidence type="ECO:0000256" key="7">
    <source>
        <dbReference type="SAM" id="MobiDB-lite"/>
    </source>
</evidence>
<dbReference type="AlphaFoldDB" id="A0A448ZIS1"/>
<keyword evidence="4 6" id="KW-0804">Transcription</keyword>
<dbReference type="Gene3D" id="6.10.250.2430">
    <property type="match status" value="1"/>
</dbReference>
<dbReference type="GO" id="GO:0005634">
    <property type="term" value="C:nucleus"/>
    <property type="evidence" value="ECO:0007669"/>
    <property type="project" value="UniProtKB-SubCell"/>
</dbReference>
<comment type="subcellular location">
    <subcellularLocation>
        <location evidence="1 6">Nucleus</location>
    </subcellularLocation>
</comment>
<dbReference type="Proteomes" id="UP000291116">
    <property type="component" value="Unassembled WGS sequence"/>
</dbReference>
<feature type="compositionally biased region" description="Basic residues" evidence="7">
    <location>
        <begin position="275"/>
        <end position="285"/>
    </location>
</feature>
<feature type="compositionally biased region" description="Low complexity" evidence="7">
    <location>
        <begin position="10"/>
        <end position="29"/>
    </location>
</feature>
<comment type="similarity">
    <text evidence="6">Belongs to the NFYA/HAP2 subunit family.</text>
</comment>
<keyword evidence="3 6" id="KW-0238">DNA-binding</keyword>
<sequence length="324" mass="35599">MIVGAPPPALQQQQIPQDQQPGQQHQQHLAPPPAVQTQGDPTAVFVNHQTYNQQAVHHQAHTMNAQAQAQHQLRQHMQQAASAASAVPPQGVPAAQAPNNGPVPAPGPTAGVPGQAQSNPTQMAWHQAAASHMEQMAMAYAMSAGMPATQESLHAAAAHSQAALQQAAAAVQQHQKAVGQTSQPATTQRAQMGAVPAQPQQPTHQQQHFQSVQQHMVAPAPRPTFVNAKQYRRILKRREARAKMDEYLSKKRELIRKQRQESDASGGKKPYMHESRHRHAMKRPRGPGGRFLTKDELVAYYRDHPDEDPNRQQEKKAKTEETNQ</sequence>
<keyword evidence="5 6" id="KW-0539">Nucleus</keyword>
<comment type="function">
    <text evidence="6">Component of the sequence-specific heterotrimeric transcription factor (NF-Y) which specifically recognizes a 5'-CCAAT-3' box motif found in the promoters of its target genes.</text>
</comment>
<evidence type="ECO:0000256" key="3">
    <source>
        <dbReference type="ARBA" id="ARBA00023125"/>
    </source>
</evidence>
<feature type="compositionally biased region" description="Polar residues" evidence="7">
    <location>
        <begin position="55"/>
        <end position="64"/>
    </location>
</feature>
<reference evidence="8 9" key="1">
    <citation type="submission" date="2019-01" db="EMBL/GenBank/DDBJ databases">
        <authorList>
            <person name="Ferrante I. M."/>
        </authorList>
    </citation>
    <scope>NUCLEOTIDE SEQUENCE [LARGE SCALE GENOMIC DNA]</scope>
    <source>
        <strain evidence="8 9">B856</strain>
    </source>
</reference>
<name>A0A448ZIS1_9STRA</name>
<evidence type="ECO:0000256" key="6">
    <source>
        <dbReference type="RuleBase" id="RU367155"/>
    </source>
</evidence>